<feature type="domain" description="Microtubule-associated protein 1A/B/S-like MBL-like" evidence="3">
    <location>
        <begin position="219"/>
        <end position="473"/>
    </location>
</feature>
<dbReference type="PANTHER" id="PTHR13843">
    <property type="entry name" value="MICROTUBULE-ASSOCIATED PROTEIN"/>
    <property type="match status" value="1"/>
</dbReference>
<dbReference type="CTD" id="20210904"/>
<evidence type="ECO:0000256" key="1">
    <source>
        <dbReference type="SAM" id="MobiDB-lite"/>
    </source>
</evidence>
<gene>
    <name evidence="5" type="primary">20210904</name>
    <name evidence="4" type="ORF">HELRODRAFT_188466</name>
</gene>
<evidence type="ECO:0000313" key="4">
    <source>
        <dbReference type="EMBL" id="ESO06713.1"/>
    </source>
</evidence>
<dbReference type="InterPro" id="IPR056617">
    <property type="entry name" value="MAP1B/S_N"/>
</dbReference>
<dbReference type="InParanoid" id="T1FQ07"/>
<dbReference type="InterPro" id="IPR057480">
    <property type="entry name" value="MAP1A/B/S-like_MBL"/>
</dbReference>
<dbReference type="EMBL" id="AMQM01000692">
    <property type="status" value="NOT_ANNOTATED_CDS"/>
    <property type="molecule type" value="Genomic_DNA"/>
</dbReference>
<dbReference type="AlphaFoldDB" id="T1FQ07"/>
<dbReference type="EnsemblMetazoa" id="HelroT188466">
    <property type="protein sequence ID" value="HelroP188466"/>
    <property type="gene ID" value="HelroG188466"/>
</dbReference>
<accession>T1FQ07</accession>
<name>T1FQ07_HELRO</name>
<feature type="compositionally biased region" description="Basic and acidic residues" evidence="1">
    <location>
        <begin position="468"/>
        <end position="481"/>
    </location>
</feature>
<protein>
    <submittedName>
        <fullName evidence="4 5">Uncharacterized protein</fullName>
    </submittedName>
</protein>
<feature type="compositionally biased region" description="Basic and acidic residues" evidence="1">
    <location>
        <begin position="507"/>
        <end position="546"/>
    </location>
</feature>
<evidence type="ECO:0000313" key="5">
    <source>
        <dbReference type="EnsemblMetazoa" id="HelroP188466"/>
    </source>
</evidence>
<dbReference type="STRING" id="6412.T1FQ07"/>
<dbReference type="RefSeq" id="XP_009016081.1">
    <property type="nucleotide sequence ID" value="XM_009017833.1"/>
</dbReference>
<dbReference type="OrthoDB" id="5371837at2759"/>
<feature type="compositionally biased region" description="Polar residues" evidence="1">
    <location>
        <begin position="726"/>
        <end position="744"/>
    </location>
</feature>
<dbReference type="GO" id="GO:0005874">
    <property type="term" value="C:microtubule"/>
    <property type="evidence" value="ECO:0007669"/>
    <property type="project" value="InterPro"/>
</dbReference>
<dbReference type="GeneID" id="20210904"/>
<dbReference type="Proteomes" id="UP000015101">
    <property type="component" value="Unassembled WGS sequence"/>
</dbReference>
<evidence type="ECO:0000259" key="2">
    <source>
        <dbReference type="Pfam" id="PF23415"/>
    </source>
</evidence>
<dbReference type="GO" id="GO:0000226">
    <property type="term" value="P:microtubule cytoskeleton organization"/>
    <property type="evidence" value="ECO:0007669"/>
    <property type="project" value="InterPro"/>
</dbReference>
<feature type="domain" description="Microtubule-associated protein 1B/S N-terminal" evidence="2">
    <location>
        <begin position="20"/>
        <end position="208"/>
    </location>
</feature>
<evidence type="ECO:0000313" key="6">
    <source>
        <dbReference type="Proteomes" id="UP000015101"/>
    </source>
</evidence>
<dbReference type="eggNOG" id="KOG3592">
    <property type="taxonomic scope" value="Eukaryota"/>
</dbReference>
<dbReference type="InterPro" id="IPR026074">
    <property type="entry name" value="MAP1"/>
</dbReference>
<sequence length="869" mass="96597">MAATKVSETSAQLTSCKAILLVLVGEPVNPAQKDSVISELEKGIKSWNVEMSGCNIFDELETAQTTFTINDEGSHGEKVLTYNSDVVSIEVLIYPTFKLAQSKLKQFFTKEGSYRHLVYAGPSVRGASKWILQDALFSWNNFLEIFQSSEVLNAIKQNVVRGHVIINSYVDNNLLDVKFSKATGLSFKLNAPHQEREENVDNFIAYISQFVVVEEANILLRSTDVVGNIRFNRPTIYIFPACQGDSALFGINGFNLLVDGGYSKKSCFWDFARHLDRLDAILISHLSIDNYFGINSLLIKKFKDGFQQEIGCVFVNSIKDTAKLCDNASNNCIDVDSLSKASVLIESMKLMNIIFKPCFNNSNMQPINLYHKVGHGSLDLFVLSPSQNSKSTNEFLSMWSKNVDPFVSKVGQAISDCVSICAILVWKPASPHDTITRLLLPGAVNQSVLFEGMEKLKNISLFHQPTCREKDLNPHKPEKKPAKLVTKTDVTSPRSDHSGKSKNTWPAKKESVGNDLNKSNKKEDAGTNLKKDKIKPELIDDNKETNSKLVDENKELPTVDASVEVLNAPMPEKDENLIIEPTVLNFNAIKADSSEPAKSLGDVVTSVEQVQTDSRNVELSRQDSLENIEEAVLEPGDDKLDGIDLSDPNSLNMGKLQEGLSDTVNQFDSISDKVEVKCQGDEIKGLQDQSSNNGEKDEKDVFGELNTWDKPLGVPPPYKMSHKITAPSSSKKLTARGTLQTGRTGPSKFGQKLGNVIYLDLAYIPQHGDPHHVDVDFFKRVRARYYVLSTICPDAVVLTALLEGKQTWEDPSLEVTIIPTYDTEVLRYWMAAHQGQLSQLRINVAPAANRCTIQLQDHETSCAAYRLEF</sequence>
<dbReference type="SUPFAM" id="SSF56281">
    <property type="entry name" value="Metallo-hydrolase/oxidoreductase"/>
    <property type="match status" value="1"/>
</dbReference>
<dbReference type="Pfam" id="PF23415">
    <property type="entry name" value="MAPB1_N"/>
    <property type="match status" value="1"/>
</dbReference>
<dbReference type="OMA" id="HAECTEN"/>
<dbReference type="GO" id="GO:0007399">
    <property type="term" value="P:nervous system development"/>
    <property type="evidence" value="ECO:0007669"/>
    <property type="project" value="UniProtKB-ARBA"/>
</dbReference>
<evidence type="ECO:0000259" key="3">
    <source>
        <dbReference type="Pfam" id="PF25281"/>
    </source>
</evidence>
<dbReference type="EMBL" id="KB096324">
    <property type="protein sequence ID" value="ESO06713.1"/>
    <property type="molecule type" value="Genomic_DNA"/>
</dbReference>
<organism evidence="5 6">
    <name type="scientific">Helobdella robusta</name>
    <name type="common">Californian leech</name>
    <dbReference type="NCBI Taxonomy" id="6412"/>
    <lineage>
        <taxon>Eukaryota</taxon>
        <taxon>Metazoa</taxon>
        <taxon>Spiralia</taxon>
        <taxon>Lophotrochozoa</taxon>
        <taxon>Annelida</taxon>
        <taxon>Clitellata</taxon>
        <taxon>Hirudinea</taxon>
        <taxon>Rhynchobdellida</taxon>
        <taxon>Glossiphoniidae</taxon>
        <taxon>Helobdella</taxon>
    </lineage>
</organism>
<reference evidence="6" key="1">
    <citation type="submission" date="2012-12" db="EMBL/GenBank/DDBJ databases">
        <authorList>
            <person name="Hellsten U."/>
            <person name="Grimwood J."/>
            <person name="Chapman J.A."/>
            <person name="Shapiro H."/>
            <person name="Aerts A."/>
            <person name="Otillar R.P."/>
            <person name="Terry A.Y."/>
            <person name="Boore J.L."/>
            <person name="Simakov O."/>
            <person name="Marletaz F."/>
            <person name="Cho S.-J."/>
            <person name="Edsinger-Gonzales E."/>
            <person name="Havlak P."/>
            <person name="Kuo D.-H."/>
            <person name="Larsson T."/>
            <person name="Lv J."/>
            <person name="Arendt D."/>
            <person name="Savage R."/>
            <person name="Osoegawa K."/>
            <person name="de Jong P."/>
            <person name="Lindberg D.R."/>
            <person name="Seaver E.C."/>
            <person name="Weisblat D.A."/>
            <person name="Putnam N.H."/>
            <person name="Grigoriev I.V."/>
            <person name="Rokhsar D.S."/>
        </authorList>
    </citation>
    <scope>NUCLEOTIDE SEQUENCE</scope>
</reference>
<dbReference type="KEGG" id="hro:HELRODRAFT_188466"/>
<dbReference type="InterPro" id="IPR036866">
    <property type="entry name" value="RibonucZ/Hydroxyglut_hydro"/>
</dbReference>
<feature type="region of interest" description="Disordered" evidence="1">
    <location>
        <begin position="468"/>
        <end position="546"/>
    </location>
</feature>
<dbReference type="GO" id="GO:0008017">
    <property type="term" value="F:microtubule binding"/>
    <property type="evidence" value="ECO:0007669"/>
    <property type="project" value="InterPro"/>
</dbReference>
<dbReference type="PANTHER" id="PTHR13843:SF12">
    <property type="entry name" value="ATPASE F1_V1_A1 COMPLEX ALPHA_BETA SUBUNIT NUCLEOTIDE-BINDING DOMAIN-CONTAINING PROTEIN"/>
    <property type="match status" value="1"/>
</dbReference>
<dbReference type="Pfam" id="PF25281">
    <property type="entry name" value="MBL_MAP1B"/>
    <property type="match status" value="1"/>
</dbReference>
<reference evidence="4 6" key="2">
    <citation type="journal article" date="2013" name="Nature">
        <title>Insights into bilaterian evolution from three spiralian genomes.</title>
        <authorList>
            <person name="Simakov O."/>
            <person name="Marletaz F."/>
            <person name="Cho S.J."/>
            <person name="Edsinger-Gonzales E."/>
            <person name="Havlak P."/>
            <person name="Hellsten U."/>
            <person name="Kuo D.H."/>
            <person name="Larsson T."/>
            <person name="Lv J."/>
            <person name="Arendt D."/>
            <person name="Savage R."/>
            <person name="Osoegawa K."/>
            <person name="de Jong P."/>
            <person name="Grimwood J."/>
            <person name="Chapman J.A."/>
            <person name="Shapiro H."/>
            <person name="Aerts A."/>
            <person name="Otillar R.P."/>
            <person name="Terry A.Y."/>
            <person name="Boore J.L."/>
            <person name="Grigoriev I.V."/>
            <person name="Lindberg D.R."/>
            <person name="Seaver E.C."/>
            <person name="Weisblat D.A."/>
            <person name="Putnam N.H."/>
            <person name="Rokhsar D.S."/>
        </authorList>
    </citation>
    <scope>NUCLEOTIDE SEQUENCE</scope>
</reference>
<feature type="region of interest" description="Disordered" evidence="1">
    <location>
        <begin position="712"/>
        <end position="746"/>
    </location>
</feature>
<keyword evidence="6" id="KW-1185">Reference proteome</keyword>
<dbReference type="HOGENOM" id="CLU_330177_0_0_1"/>
<reference evidence="5" key="3">
    <citation type="submission" date="2015-06" db="UniProtKB">
        <authorList>
            <consortium name="EnsemblMetazoa"/>
        </authorList>
    </citation>
    <scope>IDENTIFICATION</scope>
</reference>
<proteinExistence type="predicted"/>
<dbReference type="Gene3D" id="3.60.15.10">
    <property type="entry name" value="Ribonuclease Z/Hydroxyacylglutathione hydrolase-like"/>
    <property type="match status" value="1"/>
</dbReference>